<evidence type="ECO:0000313" key="4">
    <source>
        <dbReference type="Proteomes" id="UP000230709"/>
    </source>
</evidence>
<proteinExistence type="predicted"/>
<dbReference type="KEGG" id="mtw:CQW49_18815"/>
<dbReference type="Pfam" id="PF13308">
    <property type="entry name" value="YARHG"/>
    <property type="match status" value="1"/>
</dbReference>
<dbReference type="EMBL" id="CP023737">
    <property type="protein sequence ID" value="ATQ69706.1"/>
    <property type="molecule type" value="Genomic_DNA"/>
</dbReference>
<organism evidence="3 4">
    <name type="scientific">Methylosinus trichosporium (strain ATCC 35070 / NCIMB 11131 / UNIQEM 75 / OB3b)</name>
    <dbReference type="NCBI Taxonomy" id="595536"/>
    <lineage>
        <taxon>Bacteria</taxon>
        <taxon>Pseudomonadati</taxon>
        <taxon>Pseudomonadota</taxon>
        <taxon>Alphaproteobacteria</taxon>
        <taxon>Hyphomicrobiales</taxon>
        <taxon>Methylocystaceae</taxon>
        <taxon>Methylosinus</taxon>
    </lineage>
</organism>
<reference evidence="4" key="1">
    <citation type="submission" date="2017-10" db="EMBL/GenBank/DDBJ databases">
        <title>Completed PacBio SMRT sequence of Methylosinus trichosporium OB3b reveals presence of a third large plasmid.</title>
        <authorList>
            <person name="Charles T.C."/>
            <person name="Lynch M.D.J."/>
            <person name="Heil J.R."/>
            <person name="Cheng J."/>
        </authorList>
    </citation>
    <scope>NUCLEOTIDE SEQUENCE [LARGE SCALE GENOMIC DNA]</scope>
    <source>
        <strain evidence="4">OB3b</strain>
    </source>
</reference>
<dbReference type="Proteomes" id="UP000230709">
    <property type="component" value="Chromosome"/>
</dbReference>
<dbReference type="InterPro" id="IPR025582">
    <property type="entry name" value="YARHG_dom"/>
</dbReference>
<dbReference type="RefSeq" id="WP_003613336.1">
    <property type="nucleotide sequence ID" value="NZ_ADVE02000001.1"/>
</dbReference>
<feature type="signal peptide" evidence="1">
    <location>
        <begin position="1"/>
        <end position="31"/>
    </location>
</feature>
<keyword evidence="4" id="KW-1185">Reference proteome</keyword>
<sequence length="97" mass="10281">MTSTSDIVRLVAAAAVLSGVAAIGAPTPAGAQPARGFSCEQLWRQRNAIYARAGHCFTTDRGRATFGEGCSPPYGRLSGAESREVQRIRRLERANGC</sequence>
<feature type="domain" description="YARHG" evidence="2">
    <location>
        <begin position="18"/>
        <end position="93"/>
    </location>
</feature>
<dbReference type="SMART" id="SM01324">
    <property type="entry name" value="YARHG"/>
    <property type="match status" value="1"/>
</dbReference>
<evidence type="ECO:0000259" key="2">
    <source>
        <dbReference type="SMART" id="SM01324"/>
    </source>
</evidence>
<accession>A0A2D2D421</accession>
<gene>
    <name evidence="3" type="ORF">CQW49_18815</name>
</gene>
<evidence type="ECO:0000256" key="1">
    <source>
        <dbReference type="SAM" id="SignalP"/>
    </source>
</evidence>
<keyword evidence="1" id="KW-0732">Signal</keyword>
<dbReference type="STRING" id="595536.GCA_000178815_01426"/>
<evidence type="ECO:0000313" key="3">
    <source>
        <dbReference type="EMBL" id="ATQ69706.1"/>
    </source>
</evidence>
<dbReference type="AlphaFoldDB" id="A0A2D2D421"/>
<protein>
    <submittedName>
        <fullName evidence="3">YARHG domain-containing protein</fullName>
    </submittedName>
</protein>
<feature type="chain" id="PRO_5013635612" evidence="1">
    <location>
        <begin position="32"/>
        <end position="97"/>
    </location>
</feature>
<name>A0A2D2D421_METT3</name>